<gene>
    <name evidence="2" type="ORF">UFOVP836_47</name>
</gene>
<evidence type="ECO:0000256" key="1">
    <source>
        <dbReference type="SAM" id="MobiDB-lite"/>
    </source>
</evidence>
<proteinExistence type="predicted"/>
<name>A0A6J5P9N1_9CAUD</name>
<accession>A0A6J5P9N1</accession>
<sequence>MINPINPPIEVGWRGKLYPCDLTLGQLALVEGEAGIAIVYPAPSMLWQKPEAYQRGVLLYAMLKPHELPTATLAECMAAVVGDQREYFLVKLQKATDRLLPQLQQIWGVKEEAPSSPLAESSGGQNSGLPLVSTSDSMNETSGI</sequence>
<reference evidence="2" key="1">
    <citation type="submission" date="2020-04" db="EMBL/GenBank/DDBJ databases">
        <authorList>
            <person name="Chiriac C."/>
            <person name="Salcher M."/>
            <person name="Ghai R."/>
            <person name="Kavagutti S V."/>
        </authorList>
    </citation>
    <scope>NUCLEOTIDE SEQUENCE</scope>
</reference>
<organism evidence="2">
    <name type="scientific">uncultured Caudovirales phage</name>
    <dbReference type="NCBI Taxonomy" id="2100421"/>
    <lineage>
        <taxon>Viruses</taxon>
        <taxon>Duplodnaviria</taxon>
        <taxon>Heunggongvirae</taxon>
        <taxon>Uroviricota</taxon>
        <taxon>Caudoviricetes</taxon>
        <taxon>Peduoviridae</taxon>
        <taxon>Maltschvirus</taxon>
        <taxon>Maltschvirus maltsch</taxon>
    </lineage>
</organism>
<protein>
    <submittedName>
        <fullName evidence="2">Uncharacterized protein</fullName>
    </submittedName>
</protein>
<feature type="compositionally biased region" description="Polar residues" evidence="1">
    <location>
        <begin position="123"/>
        <end position="144"/>
    </location>
</feature>
<feature type="region of interest" description="Disordered" evidence="1">
    <location>
        <begin position="114"/>
        <end position="144"/>
    </location>
</feature>
<evidence type="ECO:0000313" key="2">
    <source>
        <dbReference type="EMBL" id="CAB4166656.1"/>
    </source>
</evidence>
<dbReference type="EMBL" id="LR796794">
    <property type="protein sequence ID" value="CAB4166656.1"/>
    <property type="molecule type" value="Genomic_DNA"/>
</dbReference>